<reference evidence="1 2" key="1">
    <citation type="submission" date="2018-12" db="EMBL/GenBank/DDBJ databases">
        <title>Unveiling genomic diversity among members of the Bifidobacterium pseudolongum species, a widely distributed gut commensal of the animal kingdom.</title>
        <authorList>
            <person name="Lugli G.A."/>
            <person name="Duranti S."/>
            <person name="Albert K."/>
            <person name="Mancabelli L."/>
            <person name="Napoli S."/>
            <person name="Viappiani A."/>
            <person name="Anzalone R."/>
            <person name="Longhi G."/>
            <person name="Milani C."/>
            <person name="Turroni F."/>
            <person name="Alessandri G."/>
            <person name="Sela D.A."/>
            <person name="Van Sinderen D."/>
            <person name="Ventura M."/>
        </authorList>
    </citation>
    <scope>NUCLEOTIDE SEQUENCE [LARGE SCALE GENOMIC DNA]</scope>
    <source>
        <strain evidence="1 2">2054B</strain>
    </source>
</reference>
<accession>A0A4Q5A858</accession>
<evidence type="ECO:0000313" key="1">
    <source>
        <dbReference type="EMBL" id="RYQ19648.1"/>
    </source>
</evidence>
<name>A0A4Q5A858_9BIFI</name>
<dbReference type="Gene3D" id="3.40.960.10">
    <property type="entry name" value="VSR Endonuclease"/>
    <property type="match status" value="1"/>
</dbReference>
<dbReference type="AlphaFoldDB" id="A0A4Q5A858"/>
<dbReference type="EMBL" id="RYUN01000009">
    <property type="protein sequence ID" value="RYQ19648.1"/>
    <property type="molecule type" value="Genomic_DNA"/>
</dbReference>
<dbReference type="Proteomes" id="UP000294221">
    <property type="component" value="Unassembled WGS sequence"/>
</dbReference>
<protein>
    <recommendedName>
        <fullName evidence="3">DUF559 domain-containing protein</fullName>
    </recommendedName>
</protein>
<gene>
    <name evidence="1" type="ORF">PG2054B_1405</name>
</gene>
<sequence>MNMTRTQTQLNDIRTRTIRQCKEAHITQPLCGATALKIYGSEFPFTDEPDTFHVPDKFHVMVRDASHRRRAPHVKAHTWKQLEPTDILYTEGLQVLSPEATAVTLAGTLNIMQQVMLLEAMVRNQLFTFPMFADYAHKRTFHGKKRTLAALKLYQDGSASMTETALRLELNRRGVPRLVLNYVVPNVWYPNGAPITFDLALPEMKIAWEYQGDHHRTDKAQYRRDAYKGNLARSKNWTLFDVTYDDLRNQQRLNELALQAAVIIAQRTGTVPCMDILTLQQLADRRRVFWKRSSSGT</sequence>
<proteinExistence type="predicted"/>
<organism evidence="1 2">
    <name type="scientific">Bifidobacterium pseudolongum subsp. pseudolongum</name>
    <dbReference type="NCBI Taxonomy" id="31954"/>
    <lineage>
        <taxon>Bacteria</taxon>
        <taxon>Bacillati</taxon>
        <taxon>Actinomycetota</taxon>
        <taxon>Actinomycetes</taxon>
        <taxon>Bifidobacteriales</taxon>
        <taxon>Bifidobacteriaceae</taxon>
        <taxon>Bifidobacterium</taxon>
    </lineage>
</organism>
<evidence type="ECO:0000313" key="2">
    <source>
        <dbReference type="Proteomes" id="UP000294221"/>
    </source>
</evidence>
<evidence type="ECO:0008006" key="3">
    <source>
        <dbReference type="Google" id="ProtNLM"/>
    </source>
</evidence>
<comment type="caution">
    <text evidence="1">The sequence shown here is derived from an EMBL/GenBank/DDBJ whole genome shotgun (WGS) entry which is preliminary data.</text>
</comment>